<evidence type="ECO:0000256" key="2">
    <source>
        <dbReference type="ARBA" id="ARBA00022448"/>
    </source>
</evidence>
<proteinExistence type="predicted"/>
<feature type="domain" description="Major facilitator superfamily (MFS) profile" evidence="8">
    <location>
        <begin position="1"/>
        <end position="408"/>
    </location>
</feature>
<accession>A0ABQ3UVQ0</accession>
<evidence type="ECO:0000256" key="1">
    <source>
        <dbReference type="ARBA" id="ARBA00004651"/>
    </source>
</evidence>
<dbReference type="PROSITE" id="PS00216">
    <property type="entry name" value="SUGAR_TRANSPORT_1"/>
    <property type="match status" value="1"/>
</dbReference>
<feature type="transmembrane region" description="Helical" evidence="7">
    <location>
        <begin position="385"/>
        <end position="404"/>
    </location>
</feature>
<evidence type="ECO:0000256" key="4">
    <source>
        <dbReference type="ARBA" id="ARBA00022692"/>
    </source>
</evidence>
<keyword evidence="6 7" id="KW-0472">Membrane</keyword>
<keyword evidence="2" id="KW-0813">Transport</keyword>
<comment type="caution">
    <text evidence="9">The sequence shown here is derived from an EMBL/GenBank/DDBJ whole genome shotgun (WGS) entry which is preliminary data.</text>
</comment>
<dbReference type="InterPro" id="IPR005829">
    <property type="entry name" value="Sugar_transporter_CS"/>
</dbReference>
<comment type="subcellular location">
    <subcellularLocation>
        <location evidence="1">Cell membrane</location>
        <topology evidence="1">Multi-pass membrane protein</topology>
    </subcellularLocation>
</comment>
<feature type="transmembrane region" description="Helical" evidence="7">
    <location>
        <begin position="321"/>
        <end position="346"/>
    </location>
</feature>
<dbReference type="CDD" id="cd17329">
    <property type="entry name" value="MFS_MdtH_MDR_like"/>
    <property type="match status" value="1"/>
</dbReference>
<dbReference type="Gene3D" id="1.20.1250.20">
    <property type="entry name" value="MFS general substrate transporter like domains"/>
    <property type="match status" value="1"/>
</dbReference>
<keyword evidence="3" id="KW-1003">Cell membrane</keyword>
<name>A0ABQ3UVQ0_9CHLR</name>
<dbReference type="InterPro" id="IPR020846">
    <property type="entry name" value="MFS_dom"/>
</dbReference>
<feature type="transmembrane region" description="Helical" evidence="7">
    <location>
        <begin position="222"/>
        <end position="246"/>
    </location>
</feature>
<sequence length="437" mass="47752">MLYTWKDLLLLSPLNRFKTFFTNLQFSRPFWFLITGSFINRAGNFVMPFFALYLTSSRHLPISEAALVVSLMGFGSLAAGACGGMLADMLGRRVTILISLLAAAVMMLALSFAGNVWLIVVLAIIYMLFNDLARPATSAAIADMTPRDKLAQAYSLRYWANNIGSAVGPIIAGLLAPVSYLLLFLGDALTTFCFGVLIWFGVPETRLPRTVKSEESAERPGLMRVALADPWLWSYALLALLFDIVYFQHVTAMPLDMQAHSLSPLIYGSVMAINAVQVVLISLPLTAFFNRRSPNTSLAIAALFLGAGMSVFSWWHSYPGYLVGVMIWTVGEILNYPISTAIIVDISPKHLRGTYQGVFQTVRALSTVIAPALGGFALQYLGATFFWQCCLVTGLLIALGYFILGNARRIREARLAPHVAEPLPAASPVGSEISVNE</sequence>
<evidence type="ECO:0000256" key="6">
    <source>
        <dbReference type="ARBA" id="ARBA00023136"/>
    </source>
</evidence>
<feature type="transmembrane region" description="Helical" evidence="7">
    <location>
        <begin position="266"/>
        <end position="289"/>
    </location>
</feature>
<protein>
    <submittedName>
        <fullName evidence="9">MFS transporter</fullName>
    </submittedName>
</protein>
<evidence type="ECO:0000313" key="10">
    <source>
        <dbReference type="Proteomes" id="UP000654345"/>
    </source>
</evidence>
<evidence type="ECO:0000259" key="8">
    <source>
        <dbReference type="PROSITE" id="PS50850"/>
    </source>
</evidence>
<dbReference type="PANTHER" id="PTHR23517">
    <property type="entry name" value="RESISTANCE PROTEIN MDTM, PUTATIVE-RELATED-RELATED"/>
    <property type="match status" value="1"/>
</dbReference>
<gene>
    <name evidence="9" type="ORF">KSB_52420</name>
</gene>
<evidence type="ECO:0000256" key="5">
    <source>
        <dbReference type="ARBA" id="ARBA00022989"/>
    </source>
</evidence>
<dbReference type="EMBL" id="BNJG01000002">
    <property type="protein sequence ID" value="GHO56767.1"/>
    <property type="molecule type" value="Genomic_DNA"/>
</dbReference>
<feature type="transmembrane region" description="Helical" evidence="7">
    <location>
        <begin position="30"/>
        <end position="54"/>
    </location>
</feature>
<dbReference type="SUPFAM" id="SSF103473">
    <property type="entry name" value="MFS general substrate transporter"/>
    <property type="match status" value="1"/>
</dbReference>
<dbReference type="InterPro" id="IPR036259">
    <property type="entry name" value="MFS_trans_sf"/>
</dbReference>
<keyword evidence="4 7" id="KW-0812">Transmembrane</keyword>
<feature type="transmembrane region" description="Helical" evidence="7">
    <location>
        <begin position="296"/>
        <end position="315"/>
    </location>
</feature>
<dbReference type="PROSITE" id="PS50850">
    <property type="entry name" value="MFS"/>
    <property type="match status" value="1"/>
</dbReference>
<evidence type="ECO:0000256" key="7">
    <source>
        <dbReference type="SAM" id="Phobius"/>
    </source>
</evidence>
<evidence type="ECO:0000313" key="9">
    <source>
        <dbReference type="EMBL" id="GHO56767.1"/>
    </source>
</evidence>
<dbReference type="Pfam" id="PF07690">
    <property type="entry name" value="MFS_1"/>
    <property type="match status" value="1"/>
</dbReference>
<dbReference type="Proteomes" id="UP000654345">
    <property type="component" value="Unassembled WGS sequence"/>
</dbReference>
<keyword evidence="10" id="KW-1185">Reference proteome</keyword>
<keyword evidence="5 7" id="KW-1133">Transmembrane helix</keyword>
<dbReference type="InterPro" id="IPR050171">
    <property type="entry name" value="MFS_Transporters"/>
</dbReference>
<dbReference type="PANTHER" id="PTHR23517:SF2">
    <property type="entry name" value="MULTIDRUG RESISTANCE PROTEIN MDTH"/>
    <property type="match status" value="1"/>
</dbReference>
<organism evidence="9 10">
    <name type="scientific">Ktedonobacter robiniae</name>
    <dbReference type="NCBI Taxonomy" id="2778365"/>
    <lineage>
        <taxon>Bacteria</taxon>
        <taxon>Bacillati</taxon>
        <taxon>Chloroflexota</taxon>
        <taxon>Ktedonobacteria</taxon>
        <taxon>Ktedonobacterales</taxon>
        <taxon>Ktedonobacteraceae</taxon>
        <taxon>Ktedonobacter</taxon>
    </lineage>
</organism>
<feature type="transmembrane region" description="Helical" evidence="7">
    <location>
        <begin position="181"/>
        <end position="202"/>
    </location>
</feature>
<feature type="transmembrane region" description="Helical" evidence="7">
    <location>
        <begin position="66"/>
        <end position="90"/>
    </location>
</feature>
<feature type="transmembrane region" description="Helical" evidence="7">
    <location>
        <begin position="358"/>
        <end position="379"/>
    </location>
</feature>
<dbReference type="InterPro" id="IPR011701">
    <property type="entry name" value="MFS"/>
</dbReference>
<feature type="transmembrane region" description="Helical" evidence="7">
    <location>
        <begin position="96"/>
        <end position="129"/>
    </location>
</feature>
<feature type="transmembrane region" description="Helical" evidence="7">
    <location>
        <begin position="156"/>
        <end position="175"/>
    </location>
</feature>
<evidence type="ECO:0000256" key="3">
    <source>
        <dbReference type="ARBA" id="ARBA00022475"/>
    </source>
</evidence>
<reference evidence="9 10" key="1">
    <citation type="journal article" date="2021" name="Int. J. Syst. Evol. Microbiol.">
        <title>Reticulibacter mediterranei gen. nov., sp. nov., within the new family Reticulibacteraceae fam. nov., and Ktedonospora formicarum gen. nov., sp. nov., Ktedonobacter robiniae sp. nov., Dictyobacter formicarum sp. nov. and Dictyobacter arantiisoli sp. nov., belonging to the class Ktedonobacteria.</title>
        <authorList>
            <person name="Yabe S."/>
            <person name="Zheng Y."/>
            <person name="Wang C.M."/>
            <person name="Sakai Y."/>
            <person name="Abe K."/>
            <person name="Yokota A."/>
            <person name="Donadio S."/>
            <person name="Cavaletti L."/>
            <person name="Monciardini P."/>
        </authorList>
    </citation>
    <scope>NUCLEOTIDE SEQUENCE [LARGE SCALE GENOMIC DNA]</scope>
    <source>
        <strain evidence="9 10">SOSP1-30</strain>
    </source>
</reference>